<keyword evidence="2" id="KW-0285">Flavoprotein</keyword>
<dbReference type="Proteomes" id="UP000077875">
    <property type="component" value="Chromosome"/>
</dbReference>
<dbReference type="AlphaFoldDB" id="A0A172YBF4"/>
<reference evidence="5 6" key="1">
    <citation type="submission" date="2016-04" db="EMBL/GenBank/DDBJ databases">
        <title>Complete Genome Sequence of Halotalea alkalilenta IHB B 13600.</title>
        <authorList>
            <person name="Swarnkar M.K."/>
            <person name="Sharma A."/>
            <person name="Kaushal K."/>
            <person name="Soni R."/>
            <person name="Rana S."/>
            <person name="Singh A.K."/>
            <person name="Gulati A."/>
        </authorList>
    </citation>
    <scope>NUCLEOTIDE SEQUENCE [LARGE SCALE GENOMIC DNA]</scope>
    <source>
        <strain evidence="5 6">IHB B 13600</strain>
    </source>
</reference>
<dbReference type="SMART" id="SM00903">
    <property type="entry name" value="Flavin_Reduct"/>
    <property type="match status" value="1"/>
</dbReference>
<dbReference type="InterPro" id="IPR002563">
    <property type="entry name" value="Flavin_Rdtase-like_dom"/>
</dbReference>
<dbReference type="GO" id="GO:0010181">
    <property type="term" value="F:FMN binding"/>
    <property type="evidence" value="ECO:0007669"/>
    <property type="project" value="InterPro"/>
</dbReference>
<accession>A0A172YBF4</accession>
<dbReference type="PANTHER" id="PTHR43567">
    <property type="entry name" value="FLAVOREDOXIN-RELATED-RELATED"/>
    <property type="match status" value="1"/>
</dbReference>
<protein>
    <submittedName>
        <fullName evidence="5">Flavin reductase</fullName>
    </submittedName>
</protein>
<dbReference type="KEGG" id="haa:A5892_02950"/>
<dbReference type="RefSeq" id="WP_064121532.1">
    <property type="nucleotide sequence ID" value="NZ_CP015243.1"/>
</dbReference>
<dbReference type="Gene3D" id="2.30.110.10">
    <property type="entry name" value="Electron Transport, Fmn-binding Protein, Chain A"/>
    <property type="match status" value="1"/>
</dbReference>
<dbReference type="InterPro" id="IPR012349">
    <property type="entry name" value="Split_barrel_FMN-bd"/>
</dbReference>
<evidence type="ECO:0000256" key="1">
    <source>
        <dbReference type="ARBA" id="ARBA00001917"/>
    </source>
</evidence>
<evidence type="ECO:0000313" key="6">
    <source>
        <dbReference type="Proteomes" id="UP000077875"/>
    </source>
</evidence>
<dbReference type="InterPro" id="IPR052174">
    <property type="entry name" value="Flavoredoxin"/>
</dbReference>
<proteinExistence type="inferred from homology"/>
<dbReference type="EMBL" id="CP015243">
    <property type="protein sequence ID" value="ANF56554.1"/>
    <property type="molecule type" value="Genomic_DNA"/>
</dbReference>
<organism evidence="5 6">
    <name type="scientific">Halotalea alkalilenta</name>
    <dbReference type="NCBI Taxonomy" id="376489"/>
    <lineage>
        <taxon>Bacteria</taxon>
        <taxon>Pseudomonadati</taxon>
        <taxon>Pseudomonadota</taxon>
        <taxon>Gammaproteobacteria</taxon>
        <taxon>Oceanospirillales</taxon>
        <taxon>Halomonadaceae</taxon>
        <taxon>Halotalea</taxon>
    </lineage>
</organism>
<dbReference type="STRING" id="376489.A5892_02950"/>
<gene>
    <name evidence="5" type="ORF">A5892_02950</name>
</gene>
<evidence type="ECO:0000259" key="4">
    <source>
        <dbReference type="SMART" id="SM00903"/>
    </source>
</evidence>
<sequence length="184" mass="20562">MGRPRKRAFPVENVRRYLEPGPILLLTSAHDGERDVMTLGWHTVMEFSPSLVGCVISRANHSHHLVRSSSQCVLNLPGEALLDTAVRIGNCSGSERDKFAEFGLNARAGSKVAAPRLLDCHACFECQLFDDALVERYDFFIFEVVAAQAIPGPPPRTFHYRGEGEFMLSGESVDRRALFEPWML</sequence>
<evidence type="ECO:0000313" key="5">
    <source>
        <dbReference type="EMBL" id="ANF56554.1"/>
    </source>
</evidence>
<comment type="cofactor">
    <cofactor evidence="1">
        <name>FMN</name>
        <dbReference type="ChEBI" id="CHEBI:58210"/>
    </cofactor>
</comment>
<keyword evidence="6" id="KW-1185">Reference proteome</keyword>
<dbReference type="SUPFAM" id="SSF50475">
    <property type="entry name" value="FMN-binding split barrel"/>
    <property type="match status" value="1"/>
</dbReference>
<dbReference type="GO" id="GO:0016646">
    <property type="term" value="F:oxidoreductase activity, acting on the CH-NH group of donors, NAD or NADP as acceptor"/>
    <property type="evidence" value="ECO:0007669"/>
    <property type="project" value="UniProtKB-ARBA"/>
</dbReference>
<comment type="similarity">
    <text evidence="3">Belongs to the flavoredoxin family.</text>
</comment>
<dbReference type="PANTHER" id="PTHR43567:SF1">
    <property type="entry name" value="FLAVOREDOXIN"/>
    <property type="match status" value="1"/>
</dbReference>
<evidence type="ECO:0000256" key="2">
    <source>
        <dbReference type="ARBA" id="ARBA00022630"/>
    </source>
</evidence>
<name>A0A172YBF4_9GAMM</name>
<dbReference type="Pfam" id="PF01613">
    <property type="entry name" value="Flavin_Reduct"/>
    <property type="match status" value="1"/>
</dbReference>
<feature type="domain" description="Flavin reductase like" evidence="4">
    <location>
        <begin position="16"/>
        <end position="164"/>
    </location>
</feature>
<evidence type="ECO:0000256" key="3">
    <source>
        <dbReference type="ARBA" id="ARBA00038054"/>
    </source>
</evidence>